<evidence type="ECO:0000256" key="9">
    <source>
        <dbReference type="HAMAP-Rule" id="MF_02002"/>
    </source>
</evidence>
<dbReference type="GO" id="GO:0004822">
    <property type="term" value="F:isoleucine-tRNA ligase activity"/>
    <property type="evidence" value="ECO:0007669"/>
    <property type="project" value="UniProtKB-UniRule"/>
</dbReference>
<feature type="domain" description="Methionyl/Valyl/Leucyl/Isoleucyl-tRNA synthetase anticodon-binding" evidence="11">
    <location>
        <begin position="720"/>
        <end position="869"/>
    </location>
</feature>
<dbReference type="GO" id="GO:0005524">
    <property type="term" value="F:ATP binding"/>
    <property type="evidence" value="ECO:0007669"/>
    <property type="project" value="UniProtKB-UniRule"/>
</dbReference>
<dbReference type="EMBL" id="BFBR01000003">
    <property type="protein sequence ID" value="GBF57656.1"/>
    <property type="molecule type" value="Genomic_DNA"/>
</dbReference>
<dbReference type="InterPro" id="IPR002300">
    <property type="entry name" value="aa-tRNA-synth_Ia"/>
</dbReference>
<dbReference type="EC" id="6.1.1.5" evidence="9"/>
<dbReference type="Pfam" id="PF08264">
    <property type="entry name" value="Anticodon_1"/>
    <property type="match status" value="1"/>
</dbReference>
<feature type="short sequence motif" description="'KMSKS' region" evidence="9">
    <location>
        <begin position="638"/>
        <end position="642"/>
    </location>
</feature>
<dbReference type="GO" id="GO:0006428">
    <property type="term" value="P:isoleucyl-tRNA aminoacylation"/>
    <property type="evidence" value="ECO:0007669"/>
    <property type="project" value="UniProtKB-UniRule"/>
</dbReference>
<evidence type="ECO:0000256" key="2">
    <source>
        <dbReference type="ARBA" id="ARBA00022598"/>
    </source>
</evidence>
<gene>
    <name evidence="9 12" type="primary">ileS</name>
    <name evidence="12" type="ORF">PbB2_01325</name>
</gene>
<comment type="similarity">
    <text evidence="1 9">Belongs to the class-I aminoacyl-tRNA synthetase family. IleS type 1 subfamily.</text>
</comment>
<dbReference type="InterPro" id="IPR002301">
    <property type="entry name" value="Ile-tRNA-ligase"/>
</dbReference>
<comment type="function">
    <text evidence="7 9">Catalyzes the attachment of isoleucine to tRNA(Ile). As IleRS can inadvertently accommodate and process structurally similar amino acids such as valine, to avoid such errors it has two additional distinct tRNA(Ile)-dependent editing activities. One activity is designated as 'pretransfer' editing and involves the hydrolysis of activated Val-AMP. The other activity is designated 'posttransfer' editing and involves deacylation of mischarged Val-tRNA(Ile).</text>
</comment>
<sequence length="968" mass="107303">MKTGPMTTEPRDYRPTIFLPDTPFPMRAGLPQKEPLYVAKWQEADLYNKQRRASAGRTRFVYHDGPPYANGNSHIGHALNNSLKDFVCRTRQVLGYDADFVPGWDCHGLPIEWKVEEEFRAKGRKKDEVPAAEFRAACRVYAQKWVSIQSGERQRMGLMANFANPYLTMDFEAEATIAEEFLKVVKTGLVFRGSKPVMWSPVERTSLAEAEVEYQEKVSPTIWVKFPIVKGPATGASLIIWTTTPWTIPGNRAVSYSPDIAYGLYEVEAMEADLAFEPWAAPGDRLVVADRLKDDVFAAAKIATAKRIADFDPAQASCTHPLAGRGYDFPVPLLAGDHVTDDAGTGFVHTAPGHGTDDYLVWMKSGLPQADIPFTVDADGRYTKEAPGFEGLAVLELDGKKAGKEGPANGAVIAALIEAGGLLARGRLTHQYPHSWRSKAPLIYRNTPQWFIAMDKPVPHLGGKTLRDVAMAEIAATDWGNEAGSNRITAMVSERPDWLISRQRAWGVPLVMFVHKDSGQILQDEAVNARILAAMRTGGADAWFTNEASFFLGPDYDPADYEKVEDILDVWFDSGCTHAFVTRKRYGEETQADLYLEGSDQHRGWFQSSLLESCSTRGKAPYKAVRTHGMIVDEQGRKMSKSLGNGIELDDVLRQNGMEILRLLFAAADYTNELALGKTILDQASETYRKLRNTLRYMLASLKDFTPEKAVAYGDMPLLEKWLLGRAHEVGVEVRAAWMDFDFKRALSAVSDFANLDVSALYVDVRKDALYCDELDSLRRRASQTVLDLLFERMLLWLAPILPFTTEEAWETRFPDQGSIHLRTLPDDPQEWADGAIVQRMGLLRDLRRVVTGALELQRREKAIGSSLEAAPIVYVSNDAIRGAIGNEDLAELCITSGLTLRNGAGPSGAFTLEDVAGVSVDFARAPGIKCARSWKFFDPATALPGFPDITPRDARAVMAWDAANPSA</sequence>
<dbReference type="Pfam" id="PF00133">
    <property type="entry name" value="tRNA-synt_1"/>
    <property type="match status" value="1"/>
</dbReference>
<evidence type="ECO:0000256" key="4">
    <source>
        <dbReference type="ARBA" id="ARBA00022840"/>
    </source>
</evidence>
<reference evidence="12" key="1">
    <citation type="journal article" date="2018" name="Genome Announc.">
        <title>Draft Genome Sequence of "Candidatus Phycosocius bacilliformis," an Alphaproteobacterial Ectosymbiont of the Hydrocarbon-Producing Green Alga Botryococcus braunii.</title>
        <authorList>
            <person name="Tanabe Y."/>
            <person name="Yamaguchi H."/>
            <person name="Watanabe M.M."/>
        </authorList>
    </citation>
    <scope>NUCLEOTIDE SEQUENCE [LARGE SCALE GENOMIC DNA]</scope>
    <source>
        <strain evidence="12">BOTRYCO-2</strain>
    </source>
</reference>
<evidence type="ECO:0000313" key="12">
    <source>
        <dbReference type="EMBL" id="GBF57656.1"/>
    </source>
</evidence>
<dbReference type="InterPro" id="IPR023585">
    <property type="entry name" value="Ile-tRNA-ligase_type1"/>
</dbReference>
<comment type="caution">
    <text evidence="12">The sequence shown here is derived from an EMBL/GenBank/DDBJ whole genome shotgun (WGS) entry which is preliminary data.</text>
</comment>
<comment type="caution">
    <text evidence="9">Lacks conserved residue(s) required for the propagation of feature annotation.</text>
</comment>
<dbReference type="GO" id="GO:0000049">
    <property type="term" value="F:tRNA binding"/>
    <property type="evidence" value="ECO:0007669"/>
    <property type="project" value="InterPro"/>
</dbReference>
<dbReference type="InterPro" id="IPR013155">
    <property type="entry name" value="M/V/L/I-tRNA-synth_anticd-bd"/>
</dbReference>
<dbReference type="Gene3D" id="1.10.730.20">
    <property type="match status" value="1"/>
</dbReference>
<keyword evidence="4 9" id="KW-0067">ATP-binding</keyword>
<dbReference type="PRINTS" id="PR00984">
    <property type="entry name" value="TRNASYNTHILE"/>
</dbReference>
<comment type="domain">
    <text evidence="9">IleRS has two distinct active sites: one for aminoacylation and one for editing. The misactivated valine is translocated from the active site to the editing site, which sterically excludes the correctly activated isoleucine. The single editing site contains two valyl binding pockets, one specific for each substrate (Val-AMP or Val-tRNA(Ile)).</text>
</comment>
<dbReference type="AlphaFoldDB" id="A0A2P2E9B4"/>
<comment type="subunit">
    <text evidence="9">Monomer.</text>
</comment>
<keyword evidence="5 9" id="KW-0648">Protein biosynthesis</keyword>
<comment type="catalytic activity">
    <reaction evidence="8 9">
        <text>tRNA(Ile) + L-isoleucine + ATP = L-isoleucyl-tRNA(Ile) + AMP + diphosphate</text>
        <dbReference type="Rhea" id="RHEA:11060"/>
        <dbReference type="Rhea" id="RHEA-COMP:9666"/>
        <dbReference type="Rhea" id="RHEA-COMP:9695"/>
        <dbReference type="ChEBI" id="CHEBI:30616"/>
        <dbReference type="ChEBI" id="CHEBI:33019"/>
        <dbReference type="ChEBI" id="CHEBI:58045"/>
        <dbReference type="ChEBI" id="CHEBI:78442"/>
        <dbReference type="ChEBI" id="CHEBI:78528"/>
        <dbReference type="ChEBI" id="CHEBI:456215"/>
        <dbReference type="EC" id="6.1.1.5"/>
    </reaction>
</comment>
<dbReference type="InterPro" id="IPR014729">
    <property type="entry name" value="Rossmann-like_a/b/a_fold"/>
</dbReference>
<keyword evidence="6 9" id="KW-0030">Aminoacyl-tRNA synthetase</keyword>
<dbReference type="GO" id="GO:0002161">
    <property type="term" value="F:aminoacyl-tRNA deacylase activity"/>
    <property type="evidence" value="ECO:0007669"/>
    <property type="project" value="InterPro"/>
</dbReference>
<evidence type="ECO:0000256" key="7">
    <source>
        <dbReference type="ARBA" id="ARBA00025217"/>
    </source>
</evidence>
<dbReference type="PANTHER" id="PTHR42765:SF1">
    <property type="entry name" value="ISOLEUCINE--TRNA LIGASE, MITOCHONDRIAL"/>
    <property type="match status" value="1"/>
</dbReference>
<comment type="subcellular location">
    <subcellularLocation>
        <location evidence="9">Cytoplasm</location>
    </subcellularLocation>
</comment>
<dbReference type="SUPFAM" id="SSF47323">
    <property type="entry name" value="Anticodon-binding domain of a subclass of class I aminoacyl-tRNA synthetases"/>
    <property type="match status" value="1"/>
</dbReference>
<evidence type="ECO:0000256" key="1">
    <source>
        <dbReference type="ARBA" id="ARBA00006887"/>
    </source>
</evidence>
<proteinExistence type="inferred from homology"/>
<evidence type="ECO:0000259" key="10">
    <source>
        <dbReference type="Pfam" id="PF00133"/>
    </source>
</evidence>
<dbReference type="PANTHER" id="PTHR42765">
    <property type="entry name" value="SOLEUCYL-TRNA SYNTHETASE"/>
    <property type="match status" value="1"/>
</dbReference>
<dbReference type="GO" id="GO:0005829">
    <property type="term" value="C:cytosol"/>
    <property type="evidence" value="ECO:0007669"/>
    <property type="project" value="TreeGrafter"/>
</dbReference>
<keyword evidence="9" id="KW-0963">Cytoplasm</keyword>
<dbReference type="InterPro" id="IPR050081">
    <property type="entry name" value="Ile-tRNA_ligase"/>
</dbReference>
<accession>A0A2P2E9B4</accession>
<dbReference type="Gene3D" id="3.40.50.620">
    <property type="entry name" value="HUPs"/>
    <property type="match status" value="2"/>
</dbReference>
<feature type="short sequence motif" description="'HIGH' region" evidence="9">
    <location>
        <begin position="67"/>
        <end position="77"/>
    </location>
</feature>
<keyword evidence="3 9" id="KW-0547">Nucleotide-binding</keyword>
<dbReference type="InterPro" id="IPR009008">
    <property type="entry name" value="Val/Leu/Ile-tRNA-synth_edit"/>
</dbReference>
<dbReference type="InterPro" id="IPR009080">
    <property type="entry name" value="tRNAsynth_Ia_anticodon-bd"/>
</dbReference>
<protein>
    <recommendedName>
        <fullName evidence="9">Isoleucine--tRNA ligase</fullName>
        <ecNumber evidence="9">6.1.1.5</ecNumber>
    </recommendedName>
    <alternativeName>
        <fullName evidence="9">Isoleucyl-tRNA synthetase</fullName>
        <shortName evidence="9">IleRS</shortName>
    </alternativeName>
</protein>
<dbReference type="CDD" id="cd07960">
    <property type="entry name" value="Anticodon_Ia_Ile_BEm"/>
    <property type="match status" value="1"/>
</dbReference>
<dbReference type="NCBIfam" id="TIGR00392">
    <property type="entry name" value="ileS"/>
    <property type="match status" value="1"/>
</dbReference>
<dbReference type="SUPFAM" id="SSF50677">
    <property type="entry name" value="ValRS/IleRS/LeuRS editing domain"/>
    <property type="match status" value="1"/>
</dbReference>
<dbReference type="InterPro" id="IPR033708">
    <property type="entry name" value="Anticodon_Ile_BEm"/>
</dbReference>
<evidence type="ECO:0000259" key="11">
    <source>
        <dbReference type="Pfam" id="PF08264"/>
    </source>
</evidence>
<dbReference type="HAMAP" id="MF_02002">
    <property type="entry name" value="Ile_tRNA_synth_type1"/>
    <property type="match status" value="1"/>
</dbReference>
<name>A0A2P2E9B4_9PROT</name>
<evidence type="ECO:0000256" key="8">
    <source>
        <dbReference type="ARBA" id="ARBA00048359"/>
    </source>
</evidence>
<feature type="binding site" evidence="9">
    <location>
        <position position="597"/>
    </location>
    <ligand>
        <name>L-isoleucyl-5'-AMP</name>
        <dbReference type="ChEBI" id="CHEBI:178002"/>
    </ligand>
</feature>
<keyword evidence="13" id="KW-1185">Reference proteome</keyword>
<dbReference type="SUPFAM" id="SSF52374">
    <property type="entry name" value="Nucleotidylyl transferase"/>
    <property type="match status" value="1"/>
</dbReference>
<dbReference type="Gene3D" id="3.90.740.10">
    <property type="entry name" value="Valyl/Leucyl/Isoleucyl-tRNA synthetase, editing domain"/>
    <property type="match status" value="1"/>
</dbReference>
<dbReference type="RefSeq" id="WP_238164896.1">
    <property type="nucleotide sequence ID" value="NZ_BFBR01000003.1"/>
</dbReference>
<organism evidence="12 13">
    <name type="scientific">Candidatus Phycosocius bacilliformis</name>
    <dbReference type="NCBI Taxonomy" id="1445552"/>
    <lineage>
        <taxon>Bacteria</taxon>
        <taxon>Pseudomonadati</taxon>
        <taxon>Pseudomonadota</taxon>
        <taxon>Alphaproteobacteria</taxon>
        <taxon>Caulobacterales</taxon>
        <taxon>Caulobacterales incertae sedis</taxon>
        <taxon>Candidatus Phycosocius</taxon>
    </lineage>
</organism>
<dbReference type="Proteomes" id="UP000245086">
    <property type="component" value="Unassembled WGS sequence"/>
</dbReference>
<evidence type="ECO:0000256" key="6">
    <source>
        <dbReference type="ARBA" id="ARBA00023146"/>
    </source>
</evidence>
<keyword evidence="2 9" id="KW-0436">Ligase</keyword>
<feature type="binding site" evidence="9">
    <location>
        <position position="641"/>
    </location>
    <ligand>
        <name>ATP</name>
        <dbReference type="ChEBI" id="CHEBI:30616"/>
    </ligand>
</feature>
<evidence type="ECO:0000313" key="13">
    <source>
        <dbReference type="Proteomes" id="UP000245086"/>
    </source>
</evidence>
<feature type="domain" description="Aminoacyl-tRNA synthetase class Ia" evidence="10">
    <location>
        <begin position="39"/>
        <end position="675"/>
    </location>
</feature>
<evidence type="ECO:0000256" key="5">
    <source>
        <dbReference type="ARBA" id="ARBA00022917"/>
    </source>
</evidence>
<evidence type="ECO:0000256" key="3">
    <source>
        <dbReference type="ARBA" id="ARBA00022741"/>
    </source>
</evidence>